<dbReference type="PANTHER" id="PTHR45806">
    <property type="entry name" value="SYNAPTOBREVIN HOMOLOG YKT6"/>
    <property type="match status" value="1"/>
</dbReference>
<dbReference type="GO" id="GO:0005484">
    <property type="term" value="F:SNAP receptor activity"/>
    <property type="evidence" value="ECO:0007669"/>
    <property type="project" value="TreeGrafter"/>
</dbReference>
<dbReference type="GO" id="GO:0005794">
    <property type="term" value="C:Golgi apparatus"/>
    <property type="evidence" value="ECO:0007669"/>
    <property type="project" value="TreeGrafter"/>
</dbReference>
<feature type="transmembrane region" description="Helical" evidence="2">
    <location>
        <begin position="238"/>
        <end position="258"/>
    </location>
</feature>
<protein>
    <submittedName>
        <fullName evidence="4">Synaptobrevin protein</fullName>
    </submittedName>
</protein>
<feature type="domain" description="V-SNARE coiled-coil homology" evidence="3">
    <location>
        <begin position="174"/>
        <end position="234"/>
    </location>
</feature>
<keyword evidence="1" id="KW-0175">Coiled coil</keyword>
<dbReference type="VEuPathDB" id="ToxoDB:TGDOM2_257520"/>
<keyword evidence="2" id="KW-0472">Membrane</keyword>
<dbReference type="CDD" id="cd15843">
    <property type="entry name" value="R-SNARE"/>
    <property type="match status" value="1"/>
</dbReference>
<proteinExistence type="predicted"/>
<evidence type="ECO:0000313" key="5">
    <source>
        <dbReference type="Proteomes" id="UP000028837"/>
    </source>
</evidence>
<dbReference type="Gene3D" id="1.20.5.110">
    <property type="match status" value="1"/>
</dbReference>
<name>A0A086JGZ1_TOXGO</name>
<dbReference type="OrthoDB" id="329951at2759"/>
<dbReference type="InterPro" id="IPR011012">
    <property type="entry name" value="Longin-like_dom_sf"/>
</dbReference>
<keyword evidence="2" id="KW-0812">Transmembrane</keyword>
<dbReference type="PANTHER" id="PTHR45806:SF1">
    <property type="entry name" value="SYNAPTOBREVIN HOMOLOG YKT6"/>
    <property type="match status" value="1"/>
</dbReference>
<keyword evidence="2" id="KW-1133">Transmembrane helix</keyword>
<dbReference type="PROSITE" id="PS50892">
    <property type="entry name" value="V_SNARE"/>
    <property type="match status" value="1"/>
</dbReference>
<dbReference type="AlphaFoldDB" id="A0A086JGZ1"/>
<dbReference type="EMBL" id="AHZU02001529">
    <property type="protein sequence ID" value="KFG31409.1"/>
    <property type="molecule type" value="Genomic_DNA"/>
</dbReference>
<dbReference type="SUPFAM" id="SSF64356">
    <property type="entry name" value="SNARE-like"/>
    <property type="match status" value="1"/>
</dbReference>
<evidence type="ECO:0000313" key="4">
    <source>
        <dbReference type="EMBL" id="KFG31409.1"/>
    </source>
</evidence>
<evidence type="ECO:0000256" key="1">
    <source>
        <dbReference type="PROSITE-ProRule" id="PRU00290"/>
    </source>
</evidence>
<sequence>MKGSTSTALPATPGVAGTVSLAGSAVSASGKTNLPWNIGFVAVGNLKSKTVLDTFYNRLTSKEKNALAPLFPQVLKTAPDAMPGLRRKFPVDDGGIMFLASDPTGSFLFGLYTHDKQYPERVAFTFLTEVHQLVSEAVTDQPACGTKPGLLETRLRQAVKGLISRFDQPASVDKTTEVLKKVEDVKIEMEKNVQIVLQNHANLESLETKTGQLAESAKTFKRTAGDVNQSMRWQRIKLTVMLCIAFAATLAYLIYVVVNLLSNSKK</sequence>
<organism evidence="4 5">
    <name type="scientific">Toxoplasma gondii GAB2-2007-GAL-DOM2</name>
    <dbReference type="NCBI Taxonomy" id="1130820"/>
    <lineage>
        <taxon>Eukaryota</taxon>
        <taxon>Sar</taxon>
        <taxon>Alveolata</taxon>
        <taxon>Apicomplexa</taxon>
        <taxon>Conoidasida</taxon>
        <taxon>Coccidia</taxon>
        <taxon>Eucoccidiorida</taxon>
        <taxon>Eimeriorina</taxon>
        <taxon>Sarcocystidae</taxon>
        <taxon>Toxoplasma</taxon>
    </lineage>
</organism>
<evidence type="ECO:0000256" key="2">
    <source>
        <dbReference type="SAM" id="Phobius"/>
    </source>
</evidence>
<reference evidence="4 5" key="1">
    <citation type="submission" date="2014-02" db="EMBL/GenBank/DDBJ databases">
        <authorList>
            <person name="Sibley D."/>
            <person name="Venepally P."/>
            <person name="Karamycheva S."/>
            <person name="Hadjithomas M."/>
            <person name="Khan A."/>
            <person name="Brunk B."/>
            <person name="Roos D."/>
            <person name="Caler E."/>
            <person name="Lorenzi H."/>
        </authorList>
    </citation>
    <scope>NUCLEOTIDE SEQUENCE [LARGE SCALE GENOMIC DNA]</scope>
    <source>
        <strain evidence="4 5">GAB2-2007-GAL-DOM2</strain>
    </source>
</reference>
<dbReference type="Proteomes" id="UP000028837">
    <property type="component" value="Unassembled WGS sequence"/>
</dbReference>
<dbReference type="InterPro" id="IPR042855">
    <property type="entry name" value="V_SNARE_CC"/>
</dbReference>
<dbReference type="GO" id="GO:0006888">
    <property type="term" value="P:endoplasmic reticulum to Golgi vesicle-mediated transport"/>
    <property type="evidence" value="ECO:0007669"/>
    <property type="project" value="TreeGrafter"/>
</dbReference>
<dbReference type="SUPFAM" id="SSF58038">
    <property type="entry name" value="SNARE fusion complex"/>
    <property type="match status" value="1"/>
</dbReference>
<evidence type="ECO:0000259" key="3">
    <source>
        <dbReference type="PROSITE" id="PS50892"/>
    </source>
</evidence>
<dbReference type="Pfam" id="PF00957">
    <property type="entry name" value="Synaptobrevin"/>
    <property type="match status" value="1"/>
</dbReference>
<comment type="caution">
    <text evidence="4">The sequence shown here is derived from an EMBL/GenBank/DDBJ whole genome shotgun (WGS) entry which is preliminary data.</text>
</comment>
<accession>A0A086JGZ1</accession>
<gene>
    <name evidence="4" type="ORF">TGDOM2_257520</name>
</gene>